<keyword evidence="2" id="KW-1185">Reference proteome</keyword>
<accession>A0AA40KPV4</accession>
<evidence type="ECO:0000313" key="1">
    <source>
        <dbReference type="EMBL" id="KAK1128217.1"/>
    </source>
</evidence>
<comment type="caution">
    <text evidence="1">The sequence shown here is derived from an EMBL/GenBank/DDBJ whole genome shotgun (WGS) entry which is preliminary data.</text>
</comment>
<sequence>MNCYTLLPLAIRNAEDKLEKERAVNLKQDESVMAILSDWLTGTNESTFSGSNNLDALSLFCCLIANECVTLGVN</sequence>
<protein>
    <submittedName>
        <fullName evidence="1">Uncharacterized protein</fullName>
    </submittedName>
</protein>
<proteinExistence type="predicted"/>
<dbReference type="Proteomes" id="UP001177670">
    <property type="component" value="Unassembled WGS sequence"/>
</dbReference>
<organism evidence="1 2">
    <name type="scientific">Melipona bicolor</name>
    <dbReference type="NCBI Taxonomy" id="60889"/>
    <lineage>
        <taxon>Eukaryota</taxon>
        <taxon>Metazoa</taxon>
        <taxon>Ecdysozoa</taxon>
        <taxon>Arthropoda</taxon>
        <taxon>Hexapoda</taxon>
        <taxon>Insecta</taxon>
        <taxon>Pterygota</taxon>
        <taxon>Neoptera</taxon>
        <taxon>Endopterygota</taxon>
        <taxon>Hymenoptera</taxon>
        <taxon>Apocrita</taxon>
        <taxon>Aculeata</taxon>
        <taxon>Apoidea</taxon>
        <taxon>Anthophila</taxon>
        <taxon>Apidae</taxon>
        <taxon>Melipona</taxon>
    </lineage>
</organism>
<dbReference type="AlphaFoldDB" id="A0AA40KPV4"/>
<name>A0AA40KPV4_9HYME</name>
<gene>
    <name evidence="1" type="ORF">K0M31_002688</name>
</gene>
<dbReference type="EMBL" id="JAHYIQ010000010">
    <property type="protein sequence ID" value="KAK1128217.1"/>
    <property type="molecule type" value="Genomic_DNA"/>
</dbReference>
<reference evidence="1" key="1">
    <citation type="submission" date="2021-10" db="EMBL/GenBank/DDBJ databases">
        <title>Melipona bicolor Genome sequencing and assembly.</title>
        <authorList>
            <person name="Araujo N.S."/>
            <person name="Arias M.C."/>
        </authorList>
    </citation>
    <scope>NUCLEOTIDE SEQUENCE</scope>
    <source>
        <strain evidence="1">USP_2M_L1-L4_2017</strain>
        <tissue evidence="1">Whole body</tissue>
    </source>
</reference>
<evidence type="ECO:0000313" key="2">
    <source>
        <dbReference type="Proteomes" id="UP001177670"/>
    </source>
</evidence>